<dbReference type="Proteomes" id="UP000481858">
    <property type="component" value="Unassembled WGS sequence"/>
</dbReference>
<reference evidence="2 3" key="1">
    <citation type="submission" date="2019-12" db="EMBL/GenBank/DDBJ databases">
        <title>Draft genome sequence of the ascomycete Xylaria multiplex DSM 110363.</title>
        <authorList>
            <person name="Buettner E."/>
            <person name="Kellner H."/>
        </authorList>
    </citation>
    <scope>NUCLEOTIDE SEQUENCE [LARGE SCALE GENOMIC DNA]</scope>
    <source>
        <strain evidence="2 3">DSM 110363</strain>
    </source>
</reference>
<feature type="compositionally biased region" description="Polar residues" evidence="1">
    <location>
        <begin position="39"/>
        <end position="53"/>
    </location>
</feature>
<evidence type="ECO:0000313" key="2">
    <source>
        <dbReference type="EMBL" id="KAF2963596.1"/>
    </source>
</evidence>
<keyword evidence="3" id="KW-1185">Reference proteome</keyword>
<sequence length="72" mass="7649">MSSVSKNEGRQSPPPEQQSGPQLHETPGSGQGTDRADNKSQTNQDQLKNLTSNPPGPMDAALADKFAKGYKP</sequence>
<protein>
    <submittedName>
        <fullName evidence="2">Uncharacterized protein</fullName>
    </submittedName>
</protein>
<gene>
    <name evidence="2" type="ORF">GQX73_g9966</name>
</gene>
<comment type="caution">
    <text evidence="2">The sequence shown here is derived from an EMBL/GenBank/DDBJ whole genome shotgun (WGS) entry which is preliminary data.</text>
</comment>
<feature type="region of interest" description="Disordered" evidence="1">
    <location>
        <begin position="1"/>
        <end position="72"/>
    </location>
</feature>
<evidence type="ECO:0000256" key="1">
    <source>
        <dbReference type="SAM" id="MobiDB-lite"/>
    </source>
</evidence>
<dbReference type="InParanoid" id="A0A7C8MY02"/>
<dbReference type="AlphaFoldDB" id="A0A7C8MY02"/>
<proteinExistence type="predicted"/>
<name>A0A7C8MY02_9PEZI</name>
<dbReference type="EMBL" id="WUBL01000193">
    <property type="protein sequence ID" value="KAF2963596.1"/>
    <property type="molecule type" value="Genomic_DNA"/>
</dbReference>
<dbReference type="OrthoDB" id="5375886at2759"/>
<accession>A0A7C8MY02</accession>
<evidence type="ECO:0000313" key="3">
    <source>
        <dbReference type="Proteomes" id="UP000481858"/>
    </source>
</evidence>
<organism evidence="2 3">
    <name type="scientific">Xylaria multiplex</name>
    <dbReference type="NCBI Taxonomy" id="323545"/>
    <lineage>
        <taxon>Eukaryota</taxon>
        <taxon>Fungi</taxon>
        <taxon>Dikarya</taxon>
        <taxon>Ascomycota</taxon>
        <taxon>Pezizomycotina</taxon>
        <taxon>Sordariomycetes</taxon>
        <taxon>Xylariomycetidae</taxon>
        <taxon>Xylariales</taxon>
        <taxon>Xylariaceae</taxon>
        <taxon>Xylaria</taxon>
    </lineage>
</organism>